<dbReference type="SMART" id="SM00408">
    <property type="entry name" value="IGc2"/>
    <property type="match status" value="3"/>
</dbReference>
<comment type="caution">
    <text evidence="3">The sequence shown here is derived from an EMBL/GenBank/DDBJ whole genome shotgun (WGS) entry which is preliminary data.</text>
</comment>
<dbReference type="InterPro" id="IPR013098">
    <property type="entry name" value="Ig_I-set"/>
</dbReference>
<feature type="domain" description="Ig-like" evidence="2">
    <location>
        <begin position="379"/>
        <end position="482"/>
    </location>
</feature>
<organism evidence="3 4">
    <name type="scientific">Rotaria sordida</name>
    <dbReference type="NCBI Taxonomy" id="392033"/>
    <lineage>
        <taxon>Eukaryota</taxon>
        <taxon>Metazoa</taxon>
        <taxon>Spiralia</taxon>
        <taxon>Gnathifera</taxon>
        <taxon>Rotifera</taxon>
        <taxon>Eurotatoria</taxon>
        <taxon>Bdelloidea</taxon>
        <taxon>Philodinida</taxon>
        <taxon>Philodinidae</taxon>
        <taxon>Rotaria</taxon>
    </lineage>
</organism>
<gene>
    <name evidence="3" type="ORF">RFH988_LOCUS33692</name>
</gene>
<dbReference type="AlphaFoldDB" id="A0A815JHG3"/>
<evidence type="ECO:0000256" key="1">
    <source>
        <dbReference type="ARBA" id="ARBA00022737"/>
    </source>
</evidence>
<dbReference type="InterPro" id="IPR003598">
    <property type="entry name" value="Ig_sub2"/>
</dbReference>
<dbReference type="InterPro" id="IPR007110">
    <property type="entry name" value="Ig-like_dom"/>
</dbReference>
<dbReference type="InterPro" id="IPR013783">
    <property type="entry name" value="Ig-like_fold"/>
</dbReference>
<dbReference type="PANTHER" id="PTHR13817:SF73">
    <property type="entry name" value="FIBRONECTIN TYPE-III DOMAIN-CONTAINING PROTEIN"/>
    <property type="match status" value="1"/>
</dbReference>
<evidence type="ECO:0000313" key="3">
    <source>
        <dbReference type="EMBL" id="CAF1377973.1"/>
    </source>
</evidence>
<dbReference type="InterPro" id="IPR050964">
    <property type="entry name" value="Striated_Muscle_Regulatory"/>
</dbReference>
<keyword evidence="1" id="KW-0677">Repeat</keyword>
<dbReference type="Proteomes" id="UP000663882">
    <property type="component" value="Unassembled WGS sequence"/>
</dbReference>
<evidence type="ECO:0000259" key="2">
    <source>
        <dbReference type="PROSITE" id="PS50835"/>
    </source>
</evidence>
<dbReference type="OrthoDB" id="10012075at2759"/>
<dbReference type="InterPro" id="IPR003599">
    <property type="entry name" value="Ig_sub"/>
</dbReference>
<name>A0A815JHG3_9BILA</name>
<dbReference type="PANTHER" id="PTHR13817">
    <property type="entry name" value="TITIN"/>
    <property type="match status" value="1"/>
</dbReference>
<dbReference type="InterPro" id="IPR036179">
    <property type="entry name" value="Ig-like_dom_sf"/>
</dbReference>
<dbReference type="EMBL" id="CAJNOO010004343">
    <property type="protein sequence ID" value="CAF1377973.1"/>
    <property type="molecule type" value="Genomic_DNA"/>
</dbReference>
<dbReference type="Pfam" id="PF07679">
    <property type="entry name" value="I-set"/>
    <property type="match status" value="3"/>
</dbReference>
<dbReference type="SMART" id="SM00409">
    <property type="entry name" value="IG"/>
    <property type="match status" value="3"/>
</dbReference>
<accession>A0A815JHG3</accession>
<dbReference type="PROSITE" id="PS50835">
    <property type="entry name" value="IG_LIKE"/>
    <property type="match status" value="3"/>
</dbReference>
<protein>
    <recommendedName>
        <fullName evidence="2">Ig-like domain-containing protein</fullName>
    </recommendedName>
</protein>
<evidence type="ECO:0000313" key="4">
    <source>
        <dbReference type="Proteomes" id="UP000663882"/>
    </source>
</evidence>
<reference evidence="3" key="1">
    <citation type="submission" date="2021-02" db="EMBL/GenBank/DDBJ databases">
        <authorList>
            <person name="Nowell W R."/>
        </authorList>
    </citation>
    <scope>NUCLEOTIDE SEQUENCE</scope>
</reference>
<dbReference type="Gene3D" id="2.60.40.10">
    <property type="entry name" value="Immunoglobulins"/>
    <property type="match status" value="4"/>
</dbReference>
<sequence length="769" mass="86610">MGHDISCIIWLDANVNTNERRNAEQKLASIVKHFEKFQDKEQCQKYIEERLGKDRLIIIVSGRLGKEIVPSVHNLQQVISIYVYCMDKKSNEQWACSFTKVKAVVVQLDELISRITTDHNIQKTMEEPLSSDFVTTHADAGKLNNIIDDEVLKLAKNEIIRTLDLEEHEIKDEIISDLLENGRQSLSKYKEEFAPKVYRTAMNENDGPLMESLTKYFEQQWKIKYGSSNQWFILFLEEYKDVVNYDPVLKRTAEYGNKYMKDCPILSIVLQLLFEGIDNKFFDETNVFNDLWCAITDNGLKSIENFSDNKKRSVLLQALREYYRPKLFELLEKSKIPDEDNLYELTLENIAKYGWLQGLREVEERIRVKHFKILLENIPVSGDTSGKQVQLKVEAPTSVNEQTCMFGKDTQISWKFSGIGKLRVTWFLNDQLLPTDNRLQVTETDDGTSILTIRQVELGDQGVYITRVTNAFGEAEAQTTLKIDCIKPVINADLNSALEVTKGEIMALKIVASGTPKPDIVWMKDDNELTPNDRIQVATPNGNDDKYTMAILNAQPGDQGKYSAKISNVGGSLQSNQCKVTVSKPPVFIVKLTTQKVKQGTTAVFLTKIDGYPTPTITWLLNGKPLVTKEGIQVQFDATTDEAKLSIPNIDLQQHAGSITCRLENPYGCQEETVQLAVLAAPIITTQLPKEQEIMSGEDVTLKVVVRGSPQPSAQWNDHLDSGASTMTGAGITEANKATHDSQVQNDRAAAAASAVNTGFFSTIKKVRR</sequence>
<dbReference type="SUPFAM" id="SSF48726">
    <property type="entry name" value="Immunoglobulin"/>
    <property type="match status" value="4"/>
</dbReference>
<proteinExistence type="predicted"/>
<feature type="domain" description="Ig-like" evidence="2">
    <location>
        <begin position="488"/>
        <end position="581"/>
    </location>
</feature>
<feature type="domain" description="Ig-like" evidence="2">
    <location>
        <begin position="585"/>
        <end position="677"/>
    </location>
</feature>